<dbReference type="GO" id="GO:0004601">
    <property type="term" value="F:peroxidase activity"/>
    <property type="evidence" value="ECO:0007669"/>
    <property type="project" value="UniProtKB-KW"/>
</dbReference>
<dbReference type="SUPFAM" id="SSF47571">
    <property type="entry name" value="Cloroperoxidase"/>
    <property type="match status" value="1"/>
</dbReference>
<keyword evidence="5" id="KW-0560">Oxidoreductase</keyword>
<evidence type="ECO:0000313" key="9">
    <source>
        <dbReference type="EMBL" id="KAF2190095.1"/>
    </source>
</evidence>
<protein>
    <submittedName>
        <fullName evidence="9">Cloroperoxidase</fullName>
    </submittedName>
</protein>
<evidence type="ECO:0000256" key="5">
    <source>
        <dbReference type="ARBA" id="ARBA00023002"/>
    </source>
</evidence>
<dbReference type="GO" id="GO:0046872">
    <property type="term" value="F:metal ion binding"/>
    <property type="evidence" value="ECO:0007669"/>
    <property type="project" value="UniProtKB-KW"/>
</dbReference>
<proteinExistence type="inferred from homology"/>
<dbReference type="Pfam" id="PF01328">
    <property type="entry name" value="Peroxidase_2"/>
    <property type="match status" value="1"/>
</dbReference>
<dbReference type="EMBL" id="ML994619">
    <property type="protein sequence ID" value="KAF2190095.1"/>
    <property type="molecule type" value="Genomic_DNA"/>
</dbReference>
<evidence type="ECO:0000256" key="1">
    <source>
        <dbReference type="ARBA" id="ARBA00001970"/>
    </source>
</evidence>
<evidence type="ECO:0000256" key="6">
    <source>
        <dbReference type="ARBA" id="ARBA00023004"/>
    </source>
</evidence>
<evidence type="ECO:0000259" key="8">
    <source>
        <dbReference type="PROSITE" id="PS51405"/>
    </source>
</evidence>
<name>A0A6A6EG88_9PEZI</name>
<evidence type="ECO:0000256" key="7">
    <source>
        <dbReference type="ARBA" id="ARBA00025795"/>
    </source>
</evidence>
<dbReference type="PROSITE" id="PS51405">
    <property type="entry name" value="HEME_HALOPEROXIDASE"/>
    <property type="match status" value="1"/>
</dbReference>
<keyword evidence="4" id="KW-0479">Metal-binding</keyword>
<reference evidence="9" key="1">
    <citation type="journal article" date="2020" name="Stud. Mycol.">
        <title>101 Dothideomycetes genomes: a test case for predicting lifestyles and emergence of pathogens.</title>
        <authorList>
            <person name="Haridas S."/>
            <person name="Albert R."/>
            <person name="Binder M."/>
            <person name="Bloem J."/>
            <person name="Labutti K."/>
            <person name="Salamov A."/>
            <person name="Andreopoulos B."/>
            <person name="Baker S."/>
            <person name="Barry K."/>
            <person name="Bills G."/>
            <person name="Bluhm B."/>
            <person name="Cannon C."/>
            <person name="Castanera R."/>
            <person name="Culley D."/>
            <person name="Daum C."/>
            <person name="Ezra D."/>
            <person name="Gonzalez J."/>
            <person name="Henrissat B."/>
            <person name="Kuo A."/>
            <person name="Liang C."/>
            <person name="Lipzen A."/>
            <person name="Lutzoni F."/>
            <person name="Magnuson J."/>
            <person name="Mondo S."/>
            <person name="Nolan M."/>
            <person name="Ohm R."/>
            <person name="Pangilinan J."/>
            <person name="Park H.-J."/>
            <person name="Ramirez L."/>
            <person name="Alfaro M."/>
            <person name="Sun H."/>
            <person name="Tritt A."/>
            <person name="Yoshinaga Y."/>
            <person name="Zwiers L.-H."/>
            <person name="Turgeon B."/>
            <person name="Goodwin S."/>
            <person name="Spatafora J."/>
            <person name="Crous P."/>
            <person name="Grigoriev I."/>
        </authorList>
    </citation>
    <scope>NUCLEOTIDE SEQUENCE</scope>
    <source>
        <strain evidence="9">CBS 207.26</strain>
    </source>
</reference>
<evidence type="ECO:0000256" key="2">
    <source>
        <dbReference type="ARBA" id="ARBA00022559"/>
    </source>
</evidence>
<dbReference type="PANTHER" id="PTHR33577:SF19">
    <property type="entry name" value="HEME HALOPEROXIDASE FAMILY PROFILE DOMAIN-CONTAINING PROTEIN-RELATED"/>
    <property type="match status" value="1"/>
</dbReference>
<keyword evidence="10" id="KW-1185">Reference proteome</keyword>
<dbReference type="Proteomes" id="UP000800200">
    <property type="component" value="Unassembled WGS sequence"/>
</dbReference>
<evidence type="ECO:0000256" key="3">
    <source>
        <dbReference type="ARBA" id="ARBA00022617"/>
    </source>
</evidence>
<keyword evidence="3" id="KW-0349">Heme</keyword>
<evidence type="ECO:0000313" key="10">
    <source>
        <dbReference type="Proteomes" id="UP000800200"/>
    </source>
</evidence>
<dbReference type="AlphaFoldDB" id="A0A6A6EG88"/>
<dbReference type="Gene3D" id="1.10.489.10">
    <property type="entry name" value="Chloroperoxidase-like"/>
    <property type="match status" value="1"/>
</dbReference>
<dbReference type="InterPro" id="IPR000028">
    <property type="entry name" value="Chloroperoxidase"/>
</dbReference>
<dbReference type="OrthoDB" id="407298at2759"/>
<gene>
    <name evidence="9" type="ORF">K469DRAFT_747344</name>
</gene>
<feature type="domain" description="Heme haloperoxidase family profile" evidence="8">
    <location>
        <begin position="26"/>
        <end position="231"/>
    </location>
</feature>
<dbReference type="PANTHER" id="PTHR33577">
    <property type="entry name" value="STERIGMATOCYSTIN BIOSYNTHESIS PEROXIDASE STCC-RELATED"/>
    <property type="match status" value="1"/>
</dbReference>
<dbReference type="InterPro" id="IPR036851">
    <property type="entry name" value="Chloroperoxidase-like_sf"/>
</dbReference>
<keyword evidence="2 9" id="KW-0575">Peroxidase</keyword>
<sequence length="231" mass="24763">MNVYTIVAATLVSAATAHPSLLPRQDDNAYILPTSSDRPCPMLNTMANHGFLPRNGLTISMDVLAAGMKGGVNLAEDATRLVGVKALIASTIGGPNTFNLDDVNKQGVIGHDGSLSRNDIFGDNHSFNQTIWNSTASHFTESTISITTTAAARKARLAEAAAANPEFSMTAGDAQNSIIESALYLSVFANGPRVMRLWNGSSSISTKMNLREVKNWMWVNWCLSTRMPMSG</sequence>
<organism evidence="9 10">
    <name type="scientific">Zopfia rhizophila CBS 207.26</name>
    <dbReference type="NCBI Taxonomy" id="1314779"/>
    <lineage>
        <taxon>Eukaryota</taxon>
        <taxon>Fungi</taxon>
        <taxon>Dikarya</taxon>
        <taxon>Ascomycota</taxon>
        <taxon>Pezizomycotina</taxon>
        <taxon>Dothideomycetes</taxon>
        <taxon>Dothideomycetes incertae sedis</taxon>
        <taxon>Zopfiaceae</taxon>
        <taxon>Zopfia</taxon>
    </lineage>
</organism>
<comment type="cofactor">
    <cofactor evidence="1">
        <name>heme b</name>
        <dbReference type="ChEBI" id="CHEBI:60344"/>
    </cofactor>
</comment>
<accession>A0A6A6EG88</accession>
<evidence type="ECO:0000256" key="4">
    <source>
        <dbReference type="ARBA" id="ARBA00022723"/>
    </source>
</evidence>
<comment type="similarity">
    <text evidence="7">Belongs to the chloroperoxidase family.</text>
</comment>
<keyword evidence="6" id="KW-0408">Iron</keyword>